<sequence>MDPEGKKFGRGPREVTGAVDLINYYKLWIHHEFFCKRSLPSSVSESHYLHSIVGDTKIIKGEGMGFDKLFENTLYTRDGNVHIQPFDLNTLREAFQLRETTFVDIPSAEKGIPTVATNLRSVSKEKERKHLKHKDELKDKDKEYKKRKHHHEDRRQDKDEEKDENEHQDSGADHLKKRHRQV</sequence>
<dbReference type="PANTHER" id="PTHR22536">
    <property type="entry name" value="LUNG CANCER METASTASIS-RELATED LCMR1 PROTEIN"/>
    <property type="match status" value="1"/>
</dbReference>
<keyword evidence="3" id="KW-0804">Transcription</keyword>
<dbReference type="GO" id="GO:0045944">
    <property type="term" value="P:positive regulation of transcription by RNA polymerase II"/>
    <property type="evidence" value="ECO:0007669"/>
    <property type="project" value="TreeGrafter"/>
</dbReference>
<protein>
    <submittedName>
        <fullName evidence="6">Uncharacterized protein</fullName>
    </submittedName>
</protein>
<dbReference type="PANTHER" id="PTHR22536:SF1">
    <property type="entry name" value="MEDIATOR OF RNA POLYMERASE II TRANSCRIPTION SUBUNIT 19"/>
    <property type="match status" value="1"/>
</dbReference>
<keyword evidence="2" id="KW-0805">Transcription regulation</keyword>
<organism evidence="6 7">
    <name type="scientific">Kingdonia uniflora</name>
    <dbReference type="NCBI Taxonomy" id="39325"/>
    <lineage>
        <taxon>Eukaryota</taxon>
        <taxon>Viridiplantae</taxon>
        <taxon>Streptophyta</taxon>
        <taxon>Embryophyta</taxon>
        <taxon>Tracheophyta</taxon>
        <taxon>Spermatophyta</taxon>
        <taxon>Magnoliopsida</taxon>
        <taxon>Ranunculales</taxon>
        <taxon>Circaeasteraceae</taxon>
        <taxon>Kingdonia</taxon>
    </lineage>
</organism>
<dbReference type="InterPro" id="IPR019403">
    <property type="entry name" value="Mediator_Med19_met"/>
</dbReference>
<dbReference type="AlphaFoldDB" id="A0A7J7N7H4"/>
<evidence type="ECO:0000256" key="5">
    <source>
        <dbReference type="SAM" id="MobiDB-lite"/>
    </source>
</evidence>
<evidence type="ECO:0000313" key="6">
    <source>
        <dbReference type="EMBL" id="KAF6163076.1"/>
    </source>
</evidence>
<feature type="compositionally biased region" description="Basic and acidic residues" evidence="5">
    <location>
        <begin position="122"/>
        <end position="144"/>
    </location>
</feature>
<keyword evidence="7" id="KW-1185">Reference proteome</keyword>
<name>A0A7J7N7H4_9MAGN</name>
<dbReference type="Proteomes" id="UP000541444">
    <property type="component" value="Unassembled WGS sequence"/>
</dbReference>
<proteinExistence type="predicted"/>
<dbReference type="EMBL" id="JACGCM010001002">
    <property type="protein sequence ID" value="KAF6163076.1"/>
    <property type="molecule type" value="Genomic_DNA"/>
</dbReference>
<comment type="caution">
    <text evidence="6">The sequence shown here is derived from an EMBL/GenBank/DDBJ whole genome shotgun (WGS) entry which is preliminary data.</text>
</comment>
<reference evidence="6 7" key="1">
    <citation type="journal article" date="2020" name="IScience">
        <title>Genome Sequencing of the Endangered Kingdonia uniflora (Circaeasteraceae, Ranunculales) Reveals Potential Mechanisms of Evolutionary Specialization.</title>
        <authorList>
            <person name="Sun Y."/>
            <person name="Deng T."/>
            <person name="Zhang A."/>
            <person name="Moore M.J."/>
            <person name="Landis J.B."/>
            <person name="Lin N."/>
            <person name="Zhang H."/>
            <person name="Zhang X."/>
            <person name="Huang J."/>
            <person name="Zhang X."/>
            <person name="Sun H."/>
            <person name="Wang H."/>
        </authorList>
    </citation>
    <scope>NUCLEOTIDE SEQUENCE [LARGE SCALE GENOMIC DNA]</scope>
    <source>
        <strain evidence="6">TB1705</strain>
        <tissue evidence="6">Leaf</tissue>
    </source>
</reference>
<gene>
    <name evidence="6" type="ORF">GIB67_001404</name>
</gene>
<evidence type="ECO:0000313" key="7">
    <source>
        <dbReference type="Proteomes" id="UP000541444"/>
    </source>
</evidence>
<feature type="compositionally biased region" description="Basic and acidic residues" evidence="5">
    <location>
        <begin position="153"/>
        <end position="174"/>
    </location>
</feature>
<comment type="subcellular location">
    <subcellularLocation>
        <location evidence="1">Nucleus</location>
    </subcellularLocation>
</comment>
<dbReference type="OrthoDB" id="1920814at2759"/>
<evidence type="ECO:0000256" key="4">
    <source>
        <dbReference type="ARBA" id="ARBA00023242"/>
    </source>
</evidence>
<feature type="region of interest" description="Disordered" evidence="5">
    <location>
        <begin position="121"/>
        <end position="182"/>
    </location>
</feature>
<keyword evidence="4" id="KW-0539">Nucleus</keyword>
<dbReference type="GO" id="GO:0003712">
    <property type="term" value="F:transcription coregulator activity"/>
    <property type="evidence" value="ECO:0007669"/>
    <property type="project" value="InterPro"/>
</dbReference>
<evidence type="ECO:0000256" key="3">
    <source>
        <dbReference type="ARBA" id="ARBA00023163"/>
    </source>
</evidence>
<evidence type="ECO:0000256" key="2">
    <source>
        <dbReference type="ARBA" id="ARBA00023015"/>
    </source>
</evidence>
<accession>A0A7J7N7H4</accession>
<dbReference type="GO" id="GO:0016592">
    <property type="term" value="C:mediator complex"/>
    <property type="evidence" value="ECO:0007669"/>
    <property type="project" value="InterPro"/>
</dbReference>
<evidence type="ECO:0000256" key="1">
    <source>
        <dbReference type="ARBA" id="ARBA00004123"/>
    </source>
</evidence>